<dbReference type="Proteomes" id="UP001596306">
    <property type="component" value="Unassembled WGS sequence"/>
</dbReference>
<proteinExistence type="predicted"/>
<sequence length="685" mass="71863">MTIGRMRVVAWGLVVACVTALLMPVVQPAQTASALSGADFDPGSIISDGEFFDANALSEAQVQAFLESQVPNCIGANGYTCLKNYSVDTFSRGAVEPGHCDAYTGATNEPASRIIFKVAQACGISPKVLIVTLQKEQGLVTASSPTERQYRVAMGYGCPDTSDCDAQFYGFYNQVYKAAWQFRQYTNYPSRQYRIGNISVGYHPNASCGSSIVNIRNQATANLYNYTPYQPNAAALANLGGTGDSCSSYGNRNFWVYFNNWFGSPNDSSSPIASLDVVQASPGTVRLAGWAFDPDTSQSIYLHVYINGVGFQVLAGNNRPDVGATWPSAGPYHGFDASLPMQGEGPQTVCIYGINLGPGQNKLFGCPVLPGMTGSPSGVIDAITAVGDKITVTGWVYDPDTVASAPVHIYVDGDGYAYTADDDRPDFGSTYPAYGPKHGYSRTMTASPGIHNVCVYGINIAGGGQNKQIGCRTVTVHSGSPYGVVDSVTAKPGSFTVTGWTFDPDSAASTPVHVYANANGVAGAADQSRPDVASAYPGYGDKHGYSVTVPASPEANTVCAYGIDIAAPGGNRVLACRVVQGMSGPPVGVIDSVTASNGVISVAGWAYDPDTADPVPVHVYVDSSGYAFMANRDRPDLAAVYPAYGAPHGYSEAIPSSPGSHQVCIYGINMGPGDNKLIGCRTVIV</sequence>
<dbReference type="EMBL" id="JBHSTP010000001">
    <property type="protein sequence ID" value="MFC6354796.1"/>
    <property type="molecule type" value="Genomic_DNA"/>
</dbReference>
<gene>
    <name evidence="1" type="ORF">ACFQB0_01535</name>
</gene>
<name>A0ABW1VCR2_9MICO</name>
<organism evidence="1 2">
    <name type="scientific">Luethyella okanaganae</name>
    <dbReference type="NCBI Taxonomy" id="69372"/>
    <lineage>
        <taxon>Bacteria</taxon>
        <taxon>Bacillati</taxon>
        <taxon>Actinomycetota</taxon>
        <taxon>Actinomycetes</taxon>
        <taxon>Micrococcales</taxon>
        <taxon>Microbacteriaceae</taxon>
        <taxon>Luethyella</taxon>
    </lineage>
</organism>
<protein>
    <recommendedName>
        <fullName evidence="3">Hemagglutinin</fullName>
    </recommendedName>
</protein>
<reference evidence="2" key="1">
    <citation type="journal article" date="2019" name="Int. J. Syst. Evol. Microbiol.">
        <title>The Global Catalogue of Microorganisms (GCM) 10K type strain sequencing project: providing services to taxonomists for standard genome sequencing and annotation.</title>
        <authorList>
            <consortium name="The Broad Institute Genomics Platform"/>
            <consortium name="The Broad Institute Genome Sequencing Center for Infectious Disease"/>
            <person name="Wu L."/>
            <person name="Ma J."/>
        </authorList>
    </citation>
    <scope>NUCLEOTIDE SEQUENCE [LARGE SCALE GENOMIC DNA]</scope>
    <source>
        <strain evidence="2">CCUG 43304</strain>
    </source>
</reference>
<keyword evidence="2" id="KW-1185">Reference proteome</keyword>
<accession>A0ABW1VCR2</accession>
<evidence type="ECO:0000313" key="2">
    <source>
        <dbReference type="Proteomes" id="UP001596306"/>
    </source>
</evidence>
<evidence type="ECO:0008006" key="3">
    <source>
        <dbReference type="Google" id="ProtNLM"/>
    </source>
</evidence>
<comment type="caution">
    <text evidence="1">The sequence shown here is derived from an EMBL/GenBank/DDBJ whole genome shotgun (WGS) entry which is preliminary data.</text>
</comment>
<dbReference type="RefSeq" id="WP_386726692.1">
    <property type="nucleotide sequence ID" value="NZ_JBHSTP010000001.1"/>
</dbReference>
<evidence type="ECO:0000313" key="1">
    <source>
        <dbReference type="EMBL" id="MFC6354796.1"/>
    </source>
</evidence>